<dbReference type="SUPFAM" id="SSF50494">
    <property type="entry name" value="Trypsin-like serine proteases"/>
    <property type="match status" value="1"/>
</dbReference>
<dbReference type="InterPro" id="IPR043128">
    <property type="entry name" value="Rev_trsase/Diguanyl_cyclase"/>
</dbReference>
<keyword evidence="9" id="KW-0693">Viral RNA replication</keyword>
<evidence type="ECO:0000256" key="8">
    <source>
        <dbReference type="ARBA" id="ARBA00022840"/>
    </source>
</evidence>
<accession>A0AAT9J9S4</accession>
<evidence type="ECO:0008006" key="15">
    <source>
        <dbReference type="Google" id="ProtNLM"/>
    </source>
</evidence>
<evidence type="ECO:0000313" key="14">
    <source>
        <dbReference type="EMBL" id="DBA56432.1"/>
    </source>
</evidence>
<dbReference type="GO" id="GO:0004197">
    <property type="term" value="F:cysteine-type endopeptidase activity"/>
    <property type="evidence" value="ECO:0007669"/>
    <property type="project" value="InterPro"/>
</dbReference>
<dbReference type="Pfam" id="PF00680">
    <property type="entry name" value="RdRP_1"/>
    <property type="match status" value="1"/>
</dbReference>
<dbReference type="GO" id="GO:0003724">
    <property type="term" value="F:RNA helicase activity"/>
    <property type="evidence" value="ECO:0007669"/>
    <property type="project" value="InterPro"/>
</dbReference>
<dbReference type="Gene3D" id="2.40.10.10">
    <property type="entry name" value="Trypsin-like serine proteases"/>
    <property type="match status" value="1"/>
</dbReference>
<dbReference type="Gene3D" id="3.30.70.270">
    <property type="match status" value="1"/>
</dbReference>
<dbReference type="InterPro" id="IPR044067">
    <property type="entry name" value="PCV_3C_PRO"/>
</dbReference>
<dbReference type="InterPro" id="IPR043502">
    <property type="entry name" value="DNA/RNA_pol_sf"/>
</dbReference>
<reference evidence="14" key="1">
    <citation type="journal article" date="2024" name="Microb. Genom.">
        <title>The hidden RNA viruses in Blattodea (cockroach and termite).</title>
        <authorList>
            <person name="Fan J."/>
            <person name="Jiang S."/>
            <person name="Li W."/>
            <person name="Li J."/>
            <person name="Pang R."/>
            <person name="Wu H."/>
        </authorList>
    </citation>
    <scope>NUCLEOTIDE SEQUENCE</scope>
    <source>
        <strain evidence="14">A2</strain>
    </source>
</reference>
<evidence type="ECO:0000256" key="3">
    <source>
        <dbReference type="ARBA" id="ARBA00022679"/>
    </source>
</evidence>
<dbReference type="SUPFAM" id="SSF56672">
    <property type="entry name" value="DNA/RNA polymerases"/>
    <property type="match status" value="1"/>
</dbReference>
<dbReference type="EMBL" id="BK063184">
    <property type="protein sequence ID" value="DBA56432.1"/>
    <property type="molecule type" value="Genomic_RNA"/>
</dbReference>
<keyword evidence="5" id="KW-0547">Nucleotide-binding</keyword>
<evidence type="ECO:0000256" key="2">
    <source>
        <dbReference type="ARBA" id="ARBA00022670"/>
    </source>
</evidence>
<keyword evidence="7" id="KW-0788">Thiol protease</keyword>
<evidence type="ECO:0000256" key="5">
    <source>
        <dbReference type="ARBA" id="ARBA00022741"/>
    </source>
</evidence>
<dbReference type="GO" id="GO:0039694">
    <property type="term" value="P:viral RNA genome replication"/>
    <property type="evidence" value="ECO:0007669"/>
    <property type="project" value="InterPro"/>
</dbReference>
<evidence type="ECO:0000256" key="10">
    <source>
        <dbReference type="SAM" id="MobiDB-lite"/>
    </source>
</evidence>
<dbReference type="InterPro" id="IPR009003">
    <property type="entry name" value="Peptidase_S1_PA"/>
</dbReference>
<proteinExistence type="predicted"/>
<dbReference type="GO" id="GO:0006508">
    <property type="term" value="P:proteolysis"/>
    <property type="evidence" value="ECO:0007669"/>
    <property type="project" value="UniProtKB-KW"/>
</dbReference>
<keyword evidence="2" id="KW-0645">Protease</keyword>
<sequence>MATTNGISTLLSYLNVSELNLRNNARNRQIPVSIIEYPLPEDEGVLEIPQILPTLDFEAIDAEIAMDYENELNDPDLDHSLPNYNPDITDPFEDETEFRDYYGNYLYAWPFDGIPIDLDSFPVWAIQTYPWYTPDYVNPFDFDESRFFPFTDELFNQRSLNYLSAHQVDDYDWIKTIAHIPARYVISDAPETMAIPVTRSRLYPDRPSPFTFLETPQPVGAFNRDFDSSRYEETCVGYLLSDFSCYPENPVLVNLKEYPDDVYIACKEINGVLQYYYVLVSFNPRVWPAILVCGSQRVRVQNWLNRTACELDEGAFVSPRVVDLDLGRFVDVPEMLDLDIDDQTQSQNQLSRLYSQLPQPDPEPPATVSCCLQIADEPPTEKEAARTQQSRKWIRDMNRSIQRKIIREQRKKNCVKANLHLFENTASTAAVAAVDQLADRTNLSELSSDAAETLSEAKSAMANLNDAVTEARSFMNTLKGFFDNFLGSITDCVDTVKEKVDKCTTCILELIAIFAKAVIARPKNMLAYVLLEIGQLMLRYGGDSLWEKAKAYFNRPKTQGLEEFTSYGNLAKWIGGALACLLGGMICTTRTQKGITTLMRDISAVSLTVKAAKDLSSAFPRIYDKIRNWINGLCGFQTEEEASRYLELYENWSKKLKEVWNRTDDGESVLQRVNTDRDLVKTYEALYRQIDDIQSYLVRSKAELSVLRSFQFLASHVTYVYKNCQSSLAFAGTPRTEPVCIWLHGATGQGKSYLSMPLAVELAKRLGPHTAPKEVMADVFTRNIETEFWNGYKGQTVVLYDDFGQMKDSASQPNLEYLEIIKCVNIAPYPLRMAHLPDKGMHFSSKAVFLTSNLADFNINSITHKDAFYRRIDFGIHVSVKKEFSITVNGTPQVDRTKVPKTDGICTNIYDFKCTHGELAKIEMAKLNINPNDMTYQDILTMIDILGNRKFQDTQVYLDKIQHSVFVEDSTAPERVEEAPSETPEAAGSSEVSATLHIQGDRCQCLEGNLSQEKALIVKFLSQLESTGESLESYVKDRTDPLTQDNPMDYHVKLHFPLLGVEAGTVCFPALMMALTNFFPEVAMDVLKCSAVERPKEKSSKIQYLKNMLEKVAEHFKSSLAKVLDFIKKDWRMRILQVLGLVLTLMSTFSIWKYFTTPDEVVKITPYELYLASAVYVQNMDQLVKYVIAGASGVVCLTRKLWAHCEPTIRELCVRLGTTVRLCFRDDAKQVTRLERDLEGLEEIGIKSLPAVSEAFASGDARTRARPTPKVEALIDKSSQCLISSKVRSNLYHLTAERADGTLRPLLHGLFVRGQCMLVPKHVVLGLENAVKIIMVNATGEQFKVKLCDIKHTPVKNARGEELEATLWIFPTYIKSHSDLVKHFCNRQTKEMADGARVTMPTLVSRGNFEYFFQILGNTSVKVIDKELTIRDDEKSTTAIVRGYCQYSLNTQQGDCGCPVIAQETSIERKIFGIHVAGTPTGECYAQFVSADDLNRSLDDVDIKHRILLDTENLPYVVDGSLQSDGDKTTEELCSDLGLPGTNFWYCGNTTRPIFSPNKTKLRPSVVHGKVVEPTTKPAILYNRGGVNVKHQNLRKCGTVTPDITGKDLDSAVQNVRSVLLSGKDHRLARLLTYEETVTGVEGEEYLGPVNRSTSPGYPWLLFKKSHTKGKQGWLGCDENYHLDEDVMRAMQAREEAARKGIRIPVVWVDTLKDERRPIEKVDALKTRVFSAGPMDYTLLVRRYFLGFMAHVMRNRIWNEQSIGTNVYGPDWSVTATKLSTKGKHVVAGDFSTFDGTLNTAILERFSDVVSDWYCDGDENRLIRRVLMQDVYNSIHLCDGVYYGMNHSQPSGNPLTTVLNSFYNSVSVRMVYLMCARQADLTVGIQNFGEDVSMVSYGDDNVLNISERIIGWFNQETISREFANIGMIYTDETKTGAIVPKTRRLNEILYLKRRFEYRDGVWMAPLELTTLLEETNWIRGDVDRVGCSKLNCEIACMELGMYPIAVFTEWTKAIEDAFFQETGVALSVRTYWDYAFERGFYWLG</sequence>
<keyword evidence="1" id="KW-0696">RNA-directed RNA polymerase</keyword>
<dbReference type="InterPro" id="IPR043504">
    <property type="entry name" value="Peptidase_S1_PA_chymotrypsin"/>
</dbReference>
<organism evidence="14">
    <name type="scientific">Periplaneta americana dicistrovirus</name>
    <dbReference type="NCBI Taxonomy" id="3032227"/>
    <lineage>
        <taxon>Viruses</taxon>
        <taxon>Riboviria</taxon>
        <taxon>Orthornavirae</taxon>
        <taxon>Pisuviricota</taxon>
        <taxon>Pisoniviricetes</taxon>
        <taxon>Picornavirales</taxon>
        <taxon>Dicistroviridae</taxon>
    </lineage>
</organism>
<evidence type="ECO:0000259" key="11">
    <source>
        <dbReference type="PROSITE" id="PS50507"/>
    </source>
</evidence>
<dbReference type="GO" id="GO:0003968">
    <property type="term" value="F:RNA-directed RNA polymerase activity"/>
    <property type="evidence" value="ECO:0007669"/>
    <property type="project" value="UniProtKB-KW"/>
</dbReference>
<dbReference type="PROSITE" id="PS51874">
    <property type="entry name" value="PCV_3C_PRO"/>
    <property type="match status" value="1"/>
</dbReference>
<evidence type="ECO:0000256" key="1">
    <source>
        <dbReference type="ARBA" id="ARBA00022484"/>
    </source>
</evidence>
<dbReference type="InterPro" id="IPR004004">
    <property type="entry name" value="Helic/Pol/Pept_Calicivir-typ"/>
</dbReference>
<dbReference type="InterPro" id="IPR014759">
    <property type="entry name" value="Helicase_SF3_ssRNA_vir"/>
</dbReference>
<dbReference type="CDD" id="cd23194">
    <property type="entry name" value="Dicistroviridae_RdRp"/>
    <property type="match status" value="1"/>
</dbReference>
<dbReference type="InterPro" id="IPR001205">
    <property type="entry name" value="RNA-dir_pol_C"/>
</dbReference>
<dbReference type="GO" id="GO:0003723">
    <property type="term" value="F:RNA binding"/>
    <property type="evidence" value="ECO:0007669"/>
    <property type="project" value="InterPro"/>
</dbReference>
<evidence type="ECO:0000256" key="7">
    <source>
        <dbReference type="ARBA" id="ARBA00022807"/>
    </source>
</evidence>
<keyword evidence="6" id="KW-0378">Hydrolase</keyword>
<keyword evidence="4" id="KW-0548">Nucleotidyltransferase</keyword>
<dbReference type="PRINTS" id="PR00918">
    <property type="entry name" value="CALICVIRUSNS"/>
</dbReference>
<dbReference type="GO" id="GO:0005524">
    <property type="term" value="F:ATP binding"/>
    <property type="evidence" value="ECO:0007669"/>
    <property type="project" value="UniProtKB-KW"/>
</dbReference>
<evidence type="ECO:0000256" key="4">
    <source>
        <dbReference type="ARBA" id="ARBA00022695"/>
    </source>
</evidence>
<evidence type="ECO:0000259" key="13">
    <source>
        <dbReference type="PROSITE" id="PS51874"/>
    </source>
</evidence>
<feature type="domain" description="SF3 helicase" evidence="12">
    <location>
        <begin position="718"/>
        <end position="893"/>
    </location>
</feature>
<evidence type="ECO:0000256" key="6">
    <source>
        <dbReference type="ARBA" id="ARBA00022801"/>
    </source>
</evidence>
<keyword evidence="8" id="KW-0067">ATP-binding</keyword>
<dbReference type="PROSITE" id="PS50507">
    <property type="entry name" value="RDRP_SSRNA_POS"/>
    <property type="match status" value="1"/>
</dbReference>
<dbReference type="InterPro" id="IPR000605">
    <property type="entry name" value="Helicase_SF3_ssDNA/RNA_vir"/>
</dbReference>
<evidence type="ECO:0000256" key="9">
    <source>
        <dbReference type="ARBA" id="ARBA00022953"/>
    </source>
</evidence>
<dbReference type="InterPro" id="IPR007094">
    <property type="entry name" value="RNA-dir_pol_PSvirus"/>
</dbReference>
<protein>
    <recommendedName>
        <fullName evidence="15">RNA-directed RNA polymerase</fullName>
    </recommendedName>
</protein>
<dbReference type="Pfam" id="PF00910">
    <property type="entry name" value="RNA_helicase"/>
    <property type="match status" value="1"/>
</dbReference>
<keyword evidence="3" id="KW-0808">Transferase</keyword>
<evidence type="ECO:0000259" key="12">
    <source>
        <dbReference type="PROSITE" id="PS51218"/>
    </source>
</evidence>
<dbReference type="GO" id="GO:0006351">
    <property type="term" value="P:DNA-templated transcription"/>
    <property type="evidence" value="ECO:0007669"/>
    <property type="project" value="InterPro"/>
</dbReference>
<dbReference type="PROSITE" id="PS51218">
    <property type="entry name" value="SF3_HELICASE_2"/>
    <property type="match status" value="1"/>
</dbReference>
<feature type="domain" description="RdRp catalytic" evidence="11">
    <location>
        <begin position="1784"/>
        <end position="1913"/>
    </location>
</feature>
<name>A0AAT9J9S4_9VIRU</name>
<feature type="domain" description="Peptidase C3" evidence="13">
    <location>
        <begin position="1277"/>
        <end position="1494"/>
    </location>
</feature>
<feature type="region of interest" description="Disordered" evidence="10">
    <location>
        <begin position="970"/>
        <end position="990"/>
    </location>
</feature>